<keyword evidence="3" id="KW-1185">Reference proteome</keyword>
<reference evidence="3" key="2">
    <citation type="submission" date="2015-01" db="EMBL/GenBank/DDBJ databases">
        <title>Evolutionary Origins and Diversification of the Mycorrhizal Mutualists.</title>
        <authorList>
            <consortium name="DOE Joint Genome Institute"/>
            <consortium name="Mycorrhizal Genomics Consortium"/>
            <person name="Kohler A."/>
            <person name="Kuo A."/>
            <person name="Nagy L.G."/>
            <person name="Floudas D."/>
            <person name="Copeland A."/>
            <person name="Barry K.W."/>
            <person name="Cichocki N."/>
            <person name="Veneault-Fourrey C."/>
            <person name="LaButti K."/>
            <person name="Lindquist E.A."/>
            <person name="Lipzen A."/>
            <person name="Lundell T."/>
            <person name="Morin E."/>
            <person name="Murat C."/>
            <person name="Riley R."/>
            <person name="Ohm R."/>
            <person name="Sun H."/>
            <person name="Tunlid A."/>
            <person name="Henrissat B."/>
            <person name="Grigoriev I.V."/>
            <person name="Hibbett D.S."/>
            <person name="Martin F."/>
        </authorList>
    </citation>
    <scope>NUCLEOTIDE SEQUENCE [LARGE SCALE GENOMIC DNA]</scope>
    <source>
        <strain evidence="3">h7</strain>
    </source>
</reference>
<feature type="region of interest" description="Disordered" evidence="1">
    <location>
        <begin position="160"/>
        <end position="186"/>
    </location>
</feature>
<dbReference type="STRING" id="686832.A0A0C2YIE7"/>
<evidence type="ECO:0000313" key="3">
    <source>
        <dbReference type="Proteomes" id="UP000053424"/>
    </source>
</evidence>
<dbReference type="AlphaFoldDB" id="A0A0C2YIE7"/>
<sequence length="460" mass="51716">MTDYAAQGKTRPNNVVDLGHCKNHQSYYTALSRSASAAGTMLVQAFSAKKITGGISGYLRQEFRELEILNTITKKAYEGRLPESVKGRLRNVIIRAYQRSSDYLKEGDQEWHPAIRWRPQETQVQEAGQDGFWSETLNSTMAVSSIEQTKKTKNMIPLKLTMSNPSKKGKEKEKNTAQFPQPKKMKCSSHSAVGIGPLGLKWDSRNYSCGYDSLFTILYNIWSDDVSSASRDISSCSNFMDILCDKFREMERGSLTFENARDHVRSILHNHNAKVFPMGHAGLVVSSLIKRIMGSTTYGSVVSVCDICRHVLSVSLQGRHTLIPDDDEETNNVACLLGAEGAPRVTCRKCSSVASVTRNAYLDDIPPIIAFETNASPSIQVQLSHNSGSRTYKLRGLIYYEDFHFVSRIVDNSGQVWFHDGITTKSYCEWERTINLSSETQWMRTADSRDLIYCIYALSE</sequence>
<organism evidence="2 3">
    <name type="scientific">Hebeloma cylindrosporum</name>
    <dbReference type="NCBI Taxonomy" id="76867"/>
    <lineage>
        <taxon>Eukaryota</taxon>
        <taxon>Fungi</taxon>
        <taxon>Dikarya</taxon>
        <taxon>Basidiomycota</taxon>
        <taxon>Agaricomycotina</taxon>
        <taxon>Agaricomycetes</taxon>
        <taxon>Agaricomycetidae</taxon>
        <taxon>Agaricales</taxon>
        <taxon>Agaricineae</taxon>
        <taxon>Hymenogastraceae</taxon>
        <taxon>Hebeloma</taxon>
    </lineage>
</organism>
<dbReference type="EMBL" id="KN831781">
    <property type="protein sequence ID" value="KIM40837.1"/>
    <property type="molecule type" value="Genomic_DNA"/>
</dbReference>
<protein>
    <submittedName>
        <fullName evidence="2">Uncharacterized protein</fullName>
    </submittedName>
</protein>
<accession>A0A0C2YIE7</accession>
<dbReference type="Proteomes" id="UP000053424">
    <property type="component" value="Unassembled WGS sequence"/>
</dbReference>
<proteinExistence type="predicted"/>
<evidence type="ECO:0000256" key="1">
    <source>
        <dbReference type="SAM" id="MobiDB-lite"/>
    </source>
</evidence>
<dbReference type="OrthoDB" id="3247165at2759"/>
<evidence type="ECO:0000313" key="2">
    <source>
        <dbReference type="EMBL" id="KIM40837.1"/>
    </source>
</evidence>
<dbReference type="HOGENOM" id="CLU_029136_0_0_1"/>
<name>A0A0C2YIE7_HEBCY</name>
<gene>
    <name evidence="2" type="ORF">M413DRAFT_72469</name>
</gene>
<reference evidence="2 3" key="1">
    <citation type="submission" date="2014-04" db="EMBL/GenBank/DDBJ databases">
        <authorList>
            <consortium name="DOE Joint Genome Institute"/>
            <person name="Kuo A."/>
            <person name="Gay G."/>
            <person name="Dore J."/>
            <person name="Kohler A."/>
            <person name="Nagy L.G."/>
            <person name="Floudas D."/>
            <person name="Copeland A."/>
            <person name="Barry K.W."/>
            <person name="Cichocki N."/>
            <person name="Veneault-Fourrey C."/>
            <person name="LaButti K."/>
            <person name="Lindquist E.A."/>
            <person name="Lipzen A."/>
            <person name="Lundell T."/>
            <person name="Morin E."/>
            <person name="Murat C."/>
            <person name="Sun H."/>
            <person name="Tunlid A."/>
            <person name="Henrissat B."/>
            <person name="Grigoriev I.V."/>
            <person name="Hibbett D.S."/>
            <person name="Martin F."/>
            <person name="Nordberg H.P."/>
            <person name="Cantor M.N."/>
            <person name="Hua S.X."/>
        </authorList>
    </citation>
    <scope>NUCLEOTIDE SEQUENCE [LARGE SCALE GENOMIC DNA]</scope>
    <source>
        <strain evidence="3">h7</strain>
    </source>
</reference>